<accession>A0A376BBJ0</accession>
<organism evidence="4 5">
    <name type="scientific">Saccharomycodes ludwigii</name>
    <dbReference type="NCBI Taxonomy" id="36035"/>
    <lineage>
        <taxon>Eukaryota</taxon>
        <taxon>Fungi</taxon>
        <taxon>Dikarya</taxon>
        <taxon>Ascomycota</taxon>
        <taxon>Saccharomycotina</taxon>
        <taxon>Saccharomycetes</taxon>
        <taxon>Saccharomycodales</taxon>
        <taxon>Saccharomycodaceae</taxon>
        <taxon>Saccharomycodes</taxon>
    </lineage>
</organism>
<dbReference type="InterPro" id="IPR012098">
    <property type="entry name" value="SND3_fun"/>
</dbReference>
<keyword evidence="2" id="KW-0812">Transmembrane</keyword>
<protein>
    <submittedName>
        <fullName evidence="4">Probable Inorganic phosphate transport protein PHO88</fullName>
    </submittedName>
</protein>
<keyword evidence="2" id="KW-0472">Membrane</keyword>
<proteinExistence type="predicted"/>
<keyword evidence="5" id="KW-1185">Reference proteome</keyword>
<dbReference type="Pfam" id="PF10032">
    <property type="entry name" value="Pho88"/>
    <property type="match status" value="1"/>
</dbReference>
<dbReference type="GO" id="GO:0005783">
    <property type="term" value="C:endoplasmic reticulum"/>
    <property type="evidence" value="ECO:0007669"/>
    <property type="project" value="InterPro"/>
</dbReference>
<dbReference type="GO" id="GO:0005739">
    <property type="term" value="C:mitochondrion"/>
    <property type="evidence" value="ECO:0007669"/>
    <property type="project" value="TreeGrafter"/>
</dbReference>
<reference evidence="5" key="1">
    <citation type="submission" date="2018-06" db="EMBL/GenBank/DDBJ databases">
        <authorList>
            <person name="Guldener U."/>
        </authorList>
    </citation>
    <scope>NUCLEOTIDE SEQUENCE [LARGE SCALE GENOMIC DNA]</scope>
    <source>
        <strain evidence="5">UTAD17</strain>
    </source>
</reference>
<evidence type="ECO:0000256" key="1">
    <source>
        <dbReference type="SAM" id="MobiDB-lite"/>
    </source>
</evidence>
<dbReference type="Proteomes" id="UP000262825">
    <property type="component" value="Unassembled WGS sequence"/>
</dbReference>
<gene>
    <name evidence="4" type="ORF">SCODWIG_03710</name>
</gene>
<feature type="signal peptide" evidence="3">
    <location>
        <begin position="1"/>
        <end position="20"/>
    </location>
</feature>
<feature type="chain" id="PRO_5017085971" evidence="3">
    <location>
        <begin position="21"/>
        <end position="191"/>
    </location>
</feature>
<evidence type="ECO:0000313" key="5">
    <source>
        <dbReference type="Proteomes" id="UP000262825"/>
    </source>
</evidence>
<dbReference type="PIRSF" id="PIRSF008756">
    <property type="entry name" value="P_tr_PHO88"/>
    <property type="match status" value="1"/>
</dbReference>
<evidence type="ECO:0000256" key="3">
    <source>
        <dbReference type="SAM" id="SignalP"/>
    </source>
</evidence>
<dbReference type="EMBL" id="UFAJ01001013">
    <property type="protein sequence ID" value="SSD61949.1"/>
    <property type="molecule type" value="Genomic_DNA"/>
</dbReference>
<dbReference type="GO" id="GO:0045047">
    <property type="term" value="P:protein targeting to ER"/>
    <property type="evidence" value="ECO:0007669"/>
    <property type="project" value="InterPro"/>
</dbReference>
<keyword evidence="2" id="KW-1133">Transmembrane helix</keyword>
<feature type="compositionally biased region" description="Basic and acidic residues" evidence="1">
    <location>
        <begin position="172"/>
        <end position="182"/>
    </location>
</feature>
<feature type="transmembrane region" description="Helical" evidence="2">
    <location>
        <begin position="30"/>
        <end position="47"/>
    </location>
</feature>
<dbReference type="VEuPathDB" id="FungiDB:SCODWIG_03710"/>
<dbReference type="PANTHER" id="PTHR28112:SF1">
    <property type="entry name" value="SRP-INDEPENDENT TARGETING PROTEIN 3"/>
    <property type="match status" value="1"/>
</dbReference>
<keyword evidence="3" id="KW-0732">Signal</keyword>
<dbReference type="AlphaFoldDB" id="A0A376BBJ0"/>
<evidence type="ECO:0000313" key="4">
    <source>
        <dbReference type="EMBL" id="SSD61949.1"/>
    </source>
</evidence>
<dbReference type="PANTHER" id="PTHR28112">
    <property type="entry name" value="SRP-INDEPENDENT TARGETING PROTEIN 3"/>
    <property type="match status" value="1"/>
</dbReference>
<feature type="region of interest" description="Disordered" evidence="1">
    <location>
        <begin position="162"/>
        <end position="191"/>
    </location>
</feature>
<sequence length="191" mass="21520">MNPMISNLILMLVMMQVARQLNMEDPTVIFYIRVLYCSCTALTWIVYQYARKKIIAKNDLTTLKYVQPQSPFSAASNTGDKFCVTTVRDYDLEQIDSSIKSVYTGVLMMGFMHLYMNYTNPLLMQSISPVKAAFEHNLVQIHLFNKPAVGNLKRPFAQQSMFGQNAKSPNAADKKALEEAEKSGNGGIKSE</sequence>
<evidence type="ECO:0000256" key="2">
    <source>
        <dbReference type="SAM" id="Phobius"/>
    </source>
</evidence>
<dbReference type="OrthoDB" id="18139at2759"/>
<name>A0A376BBJ0_9ASCO</name>